<protein>
    <recommendedName>
        <fullName evidence="2">ATP-grasp domain-containing protein</fullName>
    </recommendedName>
</protein>
<dbReference type="InterPro" id="IPR053191">
    <property type="entry name" value="DcsG_Biosynth_Enzyme"/>
</dbReference>
<feature type="domain" description="ATP-grasp" evidence="2">
    <location>
        <begin position="95"/>
        <end position="298"/>
    </location>
</feature>
<keyword evidence="1" id="KW-0067">ATP-binding</keyword>
<dbReference type="InterPro" id="IPR011761">
    <property type="entry name" value="ATP-grasp"/>
</dbReference>
<dbReference type="RefSeq" id="WP_057658322.1">
    <property type="nucleotide sequence ID" value="NZ_LDJL01000009.1"/>
</dbReference>
<dbReference type="GO" id="GO:0005524">
    <property type="term" value="F:ATP binding"/>
    <property type="evidence" value="ECO:0007669"/>
    <property type="project" value="UniProtKB-UniRule"/>
</dbReference>
<dbReference type="SUPFAM" id="SSF56059">
    <property type="entry name" value="Glutathione synthetase ATP-binding domain-like"/>
    <property type="match status" value="1"/>
</dbReference>
<dbReference type="PANTHER" id="PTHR39217:SF1">
    <property type="entry name" value="GLUTATHIONE SYNTHETASE"/>
    <property type="match status" value="1"/>
</dbReference>
<comment type="caution">
    <text evidence="3">The sequence shown here is derived from an EMBL/GenBank/DDBJ whole genome shotgun (WGS) entry which is preliminary data.</text>
</comment>
<sequence length="306" mass="32913">MPTLAIATAIAATGHDPDLPPLLAACQALGIPTRALAWDDPTISWRGFDAVLLRSTWDYTRRLPEFLAWCDQIQQHCLLLNPLAVLRWNSDKHYLADLAAMGVPVISSRFVEPDEAALPVLEAWLATQPAGEFVVKPCIGAGAEDAVRYSPGQLFAASNHLAGLLDQQRSALLQPYLASVDLQGETALVYLGGEFSHALRKEARLGQVDHPLPERIALSNASPVQRSLAEHALAAASRLLQLEEPLAYARVDLLEASDGTPRLLELELIEPSLFLDHAGAAAHALARQLAARLAASAAVRTRTACA</sequence>
<dbReference type="STRING" id="344882.ABB29_09125"/>
<proteinExistence type="predicted"/>
<keyword evidence="4" id="KW-1185">Reference proteome</keyword>
<dbReference type="OrthoDB" id="3373978at2"/>
<evidence type="ECO:0000259" key="2">
    <source>
        <dbReference type="PROSITE" id="PS50975"/>
    </source>
</evidence>
<accession>A0A0R0CJZ2</accession>
<dbReference type="GO" id="GO:0046872">
    <property type="term" value="F:metal ion binding"/>
    <property type="evidence" value="ECO:0007669"/>
    <property type="project" value="InterPro"/>
</dbReference>
<dbReference type="PATRIC" id="fig|344882.3.peg.3183"/>
<dbReference type="EMBL" id="LDJL01000009">
    <property type="protein sequence ID" value="KRG69622.1"/>
    <property type="molecule type" value="Genomic_DNA"/>
</dbReference>
<dbReference type="PROSITE" id="PS50975">
    <property type="entry name" value="ATP_GRASP"/>
    <property type="match status" value="1"/>
</dbReference>
<dbReference type="Proteomes" id="UP000052052">
    <property type="component" value="Unassembled WGS sequence"/>
</dbReference>
<organism evidence="3 4">
    <name type="scientific">Pseudoxanthomonas dokdonensis</name>
    <dbReference type="NCBI Taxonomy" id="344882"/>
    <lineage>
        <taxon>Bacteria</taxon>
        <taxon>Pseudomonadati</taxon>
        <taxon>Pseudomonadota</taxon>
        <taxon>Gammaproteobacteria</taxon>
        <taxon>Lysobacterales</taxon>
        <taxon>Lysobacteraceae</taxon>
        <taxon>Pseudoxanthomonas</taxon>
    </lineage>
</organism>
<evidence type="ECO:0000313" key="4">
    <source>
        <dbReference type="Proteomes" id="UP000052052"/>
    </source>
</evidence>
<dbReference type="PANTHER" id="PTHR39217">
    <property type="match status" value="1"/>
</dbReference>
<dbReference type="AlphaFoldDB" id="A0A0R0CJZ2"/>
<gene>
    <name evidence="3" type="ORF">ABB29_09125</name>
</gene>
<keyword evidence="1" id="KW-0547">Nucleotide-binding</keyword>
<evidence type="ECO:0000313" key="3">
    <source>
        <dbReference type="EMBL" id="KRG69622.1"/>
    </source>
</evidence>
<name>A0A0R0CJZ2_9GAMM</name>
<reference evidence="3 4" key="1">
    <citation type="submission" date="2015-05" db="EMBL/GenBank/DDBJ databases">
        <title>Genome sequencing and analysis of members of genus Stenotrophomonas.</title>
        <authorList>
            <person name="Patil P.P."/>
            <person name="Midha S."/>
            <person name="Patil P.B."/>
        </authorList>
    </citation>
    <scope>NUCLEOTIDE SEQUENCE [LARGE SCALE GENOMIC DNA]</scope>
    <source>
        <strain evidence="3 4">DSM 21858</strain>
    </source>
</reference>
<evidence type="ECO:0000256" key="1">
    <source>
        <dbReference type="PROSITE-ProRule" id="PRU00409"/>
    </source>
</evidence>